<proteinExistence type="predicted"/>
<evidence type="ECO:0008006" key="3">
    <source>
        <dbReference type="Google" id="ProtNLM"/>
    </source>
</evidence>
<dbReference type="Proteomes" id="UP001500218">
    <property type="component" value="Unassembled WGS sequence"/>
</dbReference>
<keyword evidence="2" id="KW-1185">Reference proteome</keyword>
<reference evidence="1 2" key="1">
    <citation type="journal article" date="2019" name="Int. J. Syst. Evol. Microbiol.">
        <title>The Global Catalogue of Microorganisms (GCM) 10K type strain sequencing project: providing services to taxonomists for standard genome sequencing and annotation.</title>
        <authorList>
            <consortium name="The Broad Institute Genomics Platform"/>
            <consortium name="The Broad Institute Genome Sequencing Center for Infectious Disease"/>
            <person name="Wu L."/>
            <person name="Ma J."/>
        </authorList>
    </citation>
    <scope>NUCLEOTIDE SEQUENCE [LARGE SCALE GENOMIC DNA]</scope>
    <source>
        <strain evidence="1 2">JCM 13250</strain>
    </source>
</reference>
<dbReference type="EMBL" id="BAAALT010000236">
    <property type="protein sequence ID" value="GAA1827199.1"/>
    <property type="molecule type" value="Genomic_DNA"/>
</dbReference>
<sequence length="84" mass="8793">MMGMQPTVGGSTVARMKALVNIDDDDLALAAALLGTSGRRETISAALRVVADHQRLVARALHDSLALGVGADITDPIVMARARR</sequence>
<accession>A0ABN2MHF2</accession>
<organism evidence="1 2">
    <name type="scientific">Luedemannella flava</name>
    <dbReference type="NCBI Taxonomy" id="349316"/>
    <lineage>
        <taxon>Bacteria</taxon>
        <taxon>Bacillati</taxon>
        <taxon>Actinomycetota</taxon>
        <taxon>Actinomycetes</taxon>
        <taxon>Micromonosporales</taxon>
        <taxon>Micromonosporaceae</taxon>
        <taxon>Luedemannella</taxon>
    </lineage>
</organism>
<evidence type="ECO:0000313" key="1">
    <source>
        <dbReference type="EMBL" id="GAA1827199.1"/>
    </source>
</evidence>
<gene>
    <name evidence="1" type="ORF">GCM10009682_53200</name>
</gene>
<comment type="caution">
    <text evidence="1">The sequence shown here is derived from an EMBL/GenBank/DDBJ whole genome shotgun (WGS) entry which is preliminary data.</text>
</comment>
<protein>
    <recommendedName>
        <fullName evidence="3">DUF2191 domain-containing protein</fullName>
    </recommendedName>
</protein>
<evidence type="ECO:0000313" key="2">
    <source>
        <dbReference type="Proteomes" id="UP001500218"/>
    </source>
</evidence>
<name>A0ABN2MHF2_9ACTN</name>